<dbReference type="EMBL" id="QQAY01000006">
    <property type="protein sequence ID" value="RDI41847.1"/>
    <property type="molecule type" value="Genomic_DNA"/>
</dbReference>
<evidence type="ECO:0000313" key="1">
    <source>
        <dbReference type="EMBL" id="RDI41847.1"/>
    </source>
</evidence>
<keyword evidence="2" id="KW-1185">Reference proteome</keyword>
<dbReference type="AlphaFoldDB" id="A0A370GDT3"/>
<reference evidence="1 2" key="1">
    <citation type="submission" date="2018-07" db="EMBL/GenBank/DDBJ databases">
        <title>Genomic Encyclopedia of Type Strains, Phase IV (KMG-IV): sequencing the most valuable type-strain genomes for metagenomic binning, comparative biology and taxonomic classification.</title>
        <authorList>
            <person name="Goeker M."/>
        </authorList>
    </citation>
    <scope>NUCLEOTIDE SEQUENCE [LARGE SCALE GENOMIC DNA]</scope>
    <source>
        <strain evidence="1 2">DSM 25281</strain>
    </source>
</reference>
<accession>A0A370GDT3</accession>
<evidence type="ECO:0000313" key="2">
    <source>
        <dbReference type="Proteomes" id="UP000255326"/>
    </source>
</evidence>
<protein>
    <submittedName>
        <fullName evidence="1">Uncharacterized protein</fullName>
    </submittedName>
</protein>
<dbReference type="Pfam" id="PF19945">
    <property type="entry name" value="DUF6407"/>
    <property type="match status" value="1"/>
</dbReference>
<dbReference type="RefSeq" id="WP_281269355.1">
    <property type="nucleotide sequence ID" value="NZ_QQAY01000006.1"/>
</dbReference>
<proteinExistence type="predicted"/>
<sequence length="94" mass="11015">MSITEFVRKTISEMNGFDKDHKEGIQEIIGMALEVYQLKSYEEVEETSSGKIRYLYIDSMMEENMLSKIVEVSTEGDPDWTIESVYDSRVIREY</sequence>
<dbReference type="InterPro" id="IPR045640">
    <property type="entry name" value="DUF6407"/>
</dbReference>
<organism evidence="1 2">
    <name type="scientific">Falsibacillus pallidus</name>
    <dbReference type="NCBI Taxonomy" id="493781"/>
    <lineage>
        <taxon>Bacteria</taxon>
        <taxon>Bacillati</taxon>
        <taxon>Bacillota</taxon>
        <taxon>Bacilli</taxon>
        <taxon>Bacillales</taxon>
        <taxon>Bacillaceae</taxon>
        <taxon>Falsibacillus</taxon>
    </lineage>
</organism>
<comment type="caution">
    <text evidence="1">The sequence shown here is derived from an EMBL/GenBank/DDBJ whole genome shotgun (WGS) entry which is preliminary data.</text>
</comment>
<gene>
    <name evidence="1" type="ORF">DFR59_1066</name>
</gene>
<name>A0A370GDT3_9BACI</name>
<dbReference type="Proteomes" id="UP000255326">
    <property type="component" value="Unassembled WGS sequence"/>
</dbReference>